<keyword evidence="2" id="KW-0040">ANK repeat</keyword>
<dbReference type="WBParaSite" id="nRc.2.0.1.t21721-RA">
    <property type="protein sequence ID" value="nRc.2.0.1.t21721-RA"/>
    <property type="gene ID" value="nRc.2.0.1.g21721"/>
</dbReference>
<dbReference type="SMART" id="SM00248">
    <property type="entry name" value="ANK"/>
    <property type="match status" value="2"/>
</dbReference>
<dbReference type="InterPro" id="IPR036770">
    <property type="entry name" value="Ankyrin_rpt-contain_sf"/>
</dbReference>
<name>A0A915J5K1_ROMCU</name>
<evidence type="ECO:0000313" key="3">
    <source>
        <dbReference type="Proteomes" id="UP000887565"/>
    </source>
</evidence>
<dbReference type="PANTHER" id="PTHR24171">
    <property type="entry name" value="ANKYRIN REPEAT DOMAIN-CONTAINING PROTEIN 39-RELATED"/>
    <property type="match status" value="1"/>
</dbReference>
<organism evidence="3 4">
    <name type="scientific">Romanomermis culicivorax</name>
    <name type="common">Nematode worm</name>
    <dbReference type="NCBI Taxonomy" id="13658"/>
    <lineage>
        <taxon>Eukaryota</taxon>
        <taxon>Metazoa</taxon>
        <taxon>Ecdysozoa</taxon>
        <taxon>Nematoda</taxon>
        <taxon>Enoplea</taxon>
        <taxon>Dorylaimia</taxon>
        <taxon>Mermithida</taxon>
        <taxon>Mermithoidea</taxon>
        <taxon>Mermithidae</taxon>
        <taxon>Romanomermis</taxon>
    </lineage>
</organism>
<dbReference type="Pfam" id="PF12796">
    <property type="entry name" value="Ank_2"/>
    <property type="match status" value="1"/>
</dbReference>
<dbReference type="AlphaFoldDB" id="A0A915J5K1"/>
<dbReference type="Proteomes" id="UP000887565">
    <property type="component" value="Unplaced"/>
</dbReference>
<keyword evidence="3" id="KW-1185">Reference proteome</keyword>
<reference evidence="4" key="1">
    <citation type="submission" date="2022-11" db="UniProtKB">
        <authorList>
            <consortium name="WormBaseParasite"/>
        </authorList>
    </citation>
    <scope>IDENTIFICATION</scope>
</reference>
<evidence type="ECO:0000256" key="2">
    <source>
        <dbReference type="ARBA" id="ARBA00023043"/>
    </source>
</evidence>
<dbReference type="InterPro" id="IPR002110">
    <property type="entry name" value="Ankyrin_rpt"/>
</dbReference>
<evidence type="ECO:0000313" key="4">
    <source>
        <dbReference type="WBParaSite" id="nRc.2.0.1.t21721-RA"/>
    </source>
</evidence>
<accession>A0A915J5K1</accession>
<dbReference type="Gene3D" id="1.25.40.20">
    <property type="entry name" value="Ankyrin repeat-containing domain"/>
    <property type="match status" value="1"/>
</dbReference>
<evidence type="ECO:0000256" key="1">
    <source>
        <dbReference type="ARBA" id="ARBA00022737"/>
    </source>
</evidence>
<protein>
    <submittedName>
        <fullName evidence="4">Uncharacterized protein</fullName>
    </submittedName>
</protein>
<dbReference type="PANTHER" id="PTHR24171:SF9">
    <property type="entry name" value="ANKYRIN REPEAT DOMAIN-CONTAINING PROTEIN 39"/>
    <property type="match status" value="1"/>
</dbReference>
<proteinExistence type="predicted"/>
<keyword evidence="1" id="KW-0677">Repeat</keyword>
<sequence length="84" mass="9249">MLVQGADMNEKDNEGVTPLMLACLRGCRSTVHLLLAQGPLKIDVRNVDNAQRTALMFACAAGHDAVVQALLEFMKQNFTFEEVQ</sequence>
<dbReference type="SUPFAM" id="SSF48403">
    <property type="entry name" value="Ankyrin repeat"/>
    <property type="match status" value="1"/>
</dbReference>